<dbReference type="Proteomes" id="UP001626550">
    <property type="component" value="Unassembled WGS sequence"/>
</dbReference>
<proteinExistence type="predicted"/>
<gene>
    <name evidence="1" type="ORF">Ciccas_011291</name>
</gene>
<protein>
    <submittedName>
        <fullName evidence="1">Uncharacterized protein</fullName>
    </submittedName>
</protein>
<keyword evidence="2" id="KW-1185">Reference proteome</keyword>
<evidence type="ECO:0000313" key="2">
    <source>
        <dbReference type="Proteomes" id="UP001626550"/>
    </source>
</evidence>
<reference evidence="1 2" key="1">
    <citation type="submission" date="2024-11" db="EMBL/GenBank/DDBJ databases">
        <title>Adaptive evolution of stress response genes in parasites aligns with host niche diversity.</title>
        <authorList>
            <person name="Hahn C."/>
            <person name="Resl P."/>
        </authorList>
    </citation>
    <scope>NUCLEOTIDE SEQUENCE [LARGE SCALE GENOMIC DNA]</scope>
    <source>
        <strain evidence="1">EGGRZ-B1_66</strain>
        <tissue evidence="1">Body</tissue>
    </source>
</reference>
<sequence>MLVYVTSTKGELVARICNDLLPRENKHEIDIVYESLGDNIMVDLGKLCYEELHPVETEHWIQVLPSTCADEKTLEEIKELRLTIQGENLTVGSLV</sequence>
<name>A0ABD2PTB5_9PLAT</name>
<dbReference type="AlphaFoldDB" id="A0ABD2PTB5"/>
<dbReference type="EMBL" id="JBJKFK010003199">
    <property type="protein sequence ID" value="KAL3310147.1"/>
    <property type="molecule type" value="Genomic_DNA"/>
</dbReference>
<accession>A0ABD2PTB5</accession>
<evidence type="ECO:0000313" key="1">
    <source>
        <dbReference type="EMBL" id="KAL3310147.1"/>
    </source>
</evidence>
<organism evidence="1 2">
    <name type="scientific">Cichlidogyrus casuarinus</name>
    <dbReference type="NCBI Taxonomy" id="1844966"/>
    <lineage>
        <taxon>Eukaryota</taxon>
        <taxon>Metazoa</taxon>
        <taxon>Spiralia</taxon>
        <taxon>Lophotrochozoa</taxon>
        <taxon>Platyhelminthes</taxon>
        <taxon>Monogenea</taxon>
        <taxon>Monopisthocotylea</taxon>
        <taxon>Dactylogyridea</taxon>
        <taxon>Ancyrocephalidae</taxon>
        <taxon>Cichlidogyrus</taxon>
    </lineage>
</organism>
<comment type="caution">
    <text evidence="1">The sequence shown here is derived from an EMBL/GenBank/DDBJ whole genome shotgun (WGS) entry which is preliminary data.</text>
</comment>